<comment type="caution">
    <text evidence="1">The sequence shown here is derived from an EMBL/GenBank/DDBJ whole genome shotgun (WGS) entry which is preliminary data.</text>
</comment>
<gene>
    <name evidence="1" type="ORF">LCGC14_2295360</name>
</gene>
<protein>
    <submittedName>
        <fullName evidence="1">Uncharacterized protein</fullName>
    </submittedName>
</protein>
<evidence type="ECO:0000313" key="1">
    <source>
        <dbReference type="EMBL" id="KKL51451.1"/>
    </source>
</evidence>
<proteinExistence type="predicted"/>
<dbReference type="AlphaFoldDB" id="A0A0F9DCL5"/>
<accession>A0A0F9DCL5</accession>
<reference evidence="1" key="1">
    <citation type="journal article" date="2015" name="Nature">
        <title>Complex archaea that bridge the gap between prokaryotes and eukaryotes.</title>
        <authorList>
            <person name="Spang A."/>
            <person name="Saw J.H."/>
            <person name="Jorgensen S.L."/>
            <person name="Zaremba-Niedzwiedzka K."/>
            <person name="Martijn J."/>
            <person name="Lind A.E."/>
            <person name="van Eijk R."/>
            <person name="Schleper C."/>
            <person name="Guy L."/>
            <person name="Ettema T.J."/>
        </authorList>
    </citation>
    <scope>NUCLEOTIDE SEQUENCE</scope>
</reference>
<sequence>MATNTVKQGDKVNLKIPQGSTYKHTFSYRDDNDVPVPLSGYTGRAQFRASVDAATTLYDSTTLGDITIDGAKGDVILEIPEPTTKAWTFRAAVYDLEIISPTSKVTRLVKGRVKVDPEVTR</sequence>
<name>A0A0F9DCL5_9ZZZZ</name>
<organism evidence="1">
    <name type="scientific">marine sediment metagenome</name>
    <dbReference type="NCBI Taxonomy" id="412755"/>
    <lineage>
        <taxon>unclassified sequences</taxon>
        <taxon>metagenomes</taxon>
        <taxon>ecological metagenomes</taxon>
    </lineage>
</organism>
<dbReference type="EMBL" id="LAZR01032247">
    <property type="protein sequence ID" value="KKL51451.1"/>
    <property type="molecule type" value="Genomic_DNA"/>
</dbReference>